<protein>
    <submittedName>
        <fullName evidence="1">Uncharacterized protein</fullName>
    </submittedName>
</protein>
<dbReference type="OrthoDB" id="9841006at2"/>
<name>A0A4P2PXK9_SORCE</name>
<reference evidence="1 2" key="1">
    <citation type="submission" date="2015-09" db="EMBL/GenBank/DDBJ databases">
        <title>Sorangium comparison.</title>
        <authorList>
            <person name="Zaburannyi N."/>
            <person name="Bunk B."/>
            <person name="Overmann J."/>
            <person name="Mueller R."/>
        </authorList>
    </citation>
    <scope>NUCLEOTIDE SEQUENCE [LARGE SCALE GENOMIC DNA]</scope>
    <source>
        <strain evidence="1 2">So ceGT47</strain>
    </source>
</reference>
<evidence type="ECO:0000313" key="1">
    <source>
        <dbReference type="EMBL" id="AUX21286.1"/>
    </source>
</evidence>
<gene>
    <name evidence="1" type="ORF">SOCEGT47_017670</name>
</gene>
<accession>A0A4P2PXK9</accession>
<proteinExistence type="predicted"/>
<dbReference type="EMBL" id="CP012670">
    <property type="protein sequence ID" value="AUX21286.1"/>
    <property type="molecule type" value="Genomic_DNA"/>
</dbReference>
<organism evidence="1 2">
    <name type="scientific">Sorangium cellulosum</name>
    <name type="common">Polyangium cellulosum</name>
    <dbReference type="NCBI Taxonomy" id="56"/>
    <lineage>
        <taxon>Bacteria</taxon>
        <taxon>Pseudomonadati</taxon>
        <taxon>Myxococcota</taxon>
        <taxon>Polyangia</taxon>
        <taxon>Polyangiales</taxon>
        <taxon>Polyangiaceae</taxon>
        <taxon>Sorangium</taxon>
    </lineage>
</organism>
<dbReference type="RefSeq" id="WP_129346628.1">
    <property type="nucleotide sequence ID" value="NZ_CP012670.1"/>
</dbReference>
<dbReference type="Proteomes" id="UP000295781">
    <property type="component" value="Chromosome"/>
</dbReference>
<dbReference type="AlphaFoldDB" id="A0A4P2PXK9"/>
<sequence>MTWTITWARKYEKQLSKAGLLGSEERKLNEWIELVPQRGPFDAARELHIDCTKLSGAGDEWHLYLGSYNRLFFTVSGFNEVELLGVGHT</sequence>
<evidence type="ECO:0000313" key="2">
    <source>
        <dbReference type="Proteomes" id="UP000295781"/>
    </source>
</evidence>